<name>V6IYM6_9BACL</name>
<dbReference type="eggNOG" id="COG3064">
    <property type="taxonomic scope" value="Bacteria"/>
</dbReference>
<dbReference type="PATRIC" id="fig|1395513.3.peg.1115"/>
<dbReference type="RefSeq" id="WP_023509392.1">
    <property type="nucleotide sequence ID" value="NZ_AWTC01000004.1"/>
</dbReference>
<organism evidence="2 3">
    <name type="scientific">Sporolactobacillus laevolacticus DSM 442</name>
    <dbReference type="NCBI Taxonomy" id="1395513"/>
    <lineage>
        <taxon>Bacteria</taxon>
        <taxon>Bacillati</taxon>
        <taxon>Bacillota</taxon>
        <taxon>Bacilli</taxon>
        <taxon>Bacillales</taxon>
        <taxon>Sporolactobacillaceae</taxon>
        <taxon>Sporolactobacillus</taxon>
    </lineage>
</organism>
<evidence type="ECO:0000313" key="3">
    <source>
        <dbReference type="Proteomes" id="UP000018296"/>
    </source>
</evidence>
<evidence type="ECO:0000313" key="2">
    <source>
        <dbReference type="EMBL" id="EST12593.1"/>
    </source>
</evidence>
<keyword evidence="3" id="KW-1185">Reference proteome</keyword>
<comment type="caution">
    <text evidence="2">The sequence shown here is derived from an EMBL/GenBank/DDBJ whole genome shotgun (WGS) entry which is preliminary data.</text>
</comment>
<evidence type="ECO:0000256" key="1">
    <source>
        <dbReference type="SAM" id="Coils"/>
    </source>
</evidence>
<gene>
    <name evidence="2" type="ORF">P343_05465</name>
</gene>
<sequence length="313" mass="35969">MFERFDKELQEIKEQLRSKRKWEDQLGRLEDEAEQQEIKLNMLKKILDKEEKDVVKLDSFSVSAILYTLIGRKLEKMDQEKQEAIAAELKYQEALRTAEDMKKELAELRNQLETVQHADEDYTEWMEQKEQLIHDEQSPLSAEIYVLVNQEADLRATIKEYVEAIEAGNQARNSLEHALKSLGSAENLSTWDMLGGGALTTAMKRGKMNDAQDDIHDAQQALRRFESELNDVGDGALADLDTGSLLTFADYFFDGFLMDWIVHSKIQDSESQTRNVLQKTNDLLGRLDEQITKLKGQRDAVSNRRVALIENGQ</sequence>
<protein>
    <submittedName>
        <fullName evidence="2">Uncharacterized protein</fullName>
    </submittedName>
</protein>
<dbReference type="STRING" id="1395513.P343_05465"/>
<dbReference type="AlphaFoldDB" id="V6IYM6"/>
<feature type="coiled-coil region" evidence="1">
    <location>
        <begin position="77"/>
        <end position="118"/>
    </location>
</feature>
<keyword evidence="1" id="KW-0175">Coiled coil</keyword>
<dbReference type="OrthoDB" id="3540923at2"/>
<dbReference type="Proteomes" id="UP000018296">
    <property type="component" value="Unassembled WGS sequence"/>
</dbReference>
<dbReference type="EMBL" id="AWTC01000004">
    <property type="protein sequence ID" value="EST12593.1"/>
    <property type="molecule type" value="Genomic_DNA"/>
</dbReference>
<proteinExistence type="predicted"/>
<accession>V6IYM6</accession>
<feature type="coiled-coil region" evidence="1">
    <location>
        <begin position="12"/>
        <end position="53"/>
    </location>
</feature>
<reference evidence="2 3" key="1">
    <citation type="journal article" date="2013" name="Genome Announc.">
        <title>Genome Sequence of Sporolactobacillus laevolacticus DSM442, an Efficient Polymer-Grade D-Lactate Producer from Agricultural Waste Cottonseed as a Nitrogen Source.</title>
        <authorList>
            <person name="Wang H."/>
            <person name="Wang L."/>
            <person name="Ju J."/>
            <person name="Yu B."/>
            <person name="Ma Y."/>
        </authorList>
    </citation>
    <scope>NUCLEOTIDE SEQUENCE [LARGE SCALE GENOMIC DNA]</scope>
    <source>
        <strain evidence="2 3">DSM 442</strain>
    </source>
</reference>